<dbReference type="InterPro" id="IPR029062">
    <property type="entry name" value="Class_I_gatase-like"/>
</dbReference>
<dbReference type="GO" id="GO:0043802">
    <property type="term" value="F:hydrogenobyrinic acid a,c-diamide synthase (glutamine-hydrolysing) activity"/>
    <property type="evidence" value="ECO:0007669"/>
    <property type="project" value="UniProtKB-EC"/>
</dbReference>
<feature type="domain" description="CobB/CobQ-like glutamine amidotransferase" evidence="5">
    <location>
        <begin position="111"/>
        <end position="302"/>
    </location>
</feature>
<dbReference type="SUPFAM" id="SSF52540">
    <property type="entry name" value="P-loop containing nucleoside triphosphate hydrolases"/>
    <property type="match status" value="1"/>
</dbReference>
<accession>A0ABT7VWG0</accession>
<keyword evidence="7" id="KW-1185">Reference proteome</keyword>
<dbReference type="SUPFAM" id="SSF52317">
    <property type="entry name" value="Class I glutamine amidotransferase-like"/>
    <property type="match status" value="1"/>
</dbReference>
<keyword evidence="6" id="KW-0436">Ligase</keyword>
<sequence>DKNIYIAGIILNQVGGERHEGKLRAAIEYYTDIPLIGAVRRDSRLIIEERHLGLMPSNEDKQAQTKINRIAEIVAEQVDLEQLFNIATEAKTVLVGSRYYKYKSQKKEKVKIGIIRDAAFGFYYHNDLEALQEAGADLIFIDALHDSRLPAVDALFIGGGFPEEKMESLSQNNSLKGEIRDAIERAMPVYAECGGLVYLSRQLTWREKTCKMVGALPFDTVIEKRPQGRGYVKFRETGHGLWPLLNSKGQPTEFYAHEFHYSKAINLPSQLTYAYKVLRGQGLDGQNDGIVYKNTLASYVHLRDVENNRWTQRFIHFVRQKCFK</sequence>
<comment type="similarity">
    <text evidence="2">Belongs to the CobB/CobQ family. CobQ subfamily.</text>
</comment>
<protein>
    <submittedName>
        <fullName evidence="6">Hydrogenobyrinic acid a,c-diamide synthase (Glutamine-hydrolyzing)</fullName>
        <ecNumber evidence="6">6.3.5.9</ecNumber>
    </submittedName>
</protein>
<organism evidence="6 7">
    <name type="scientific">Candidatus Marithioploca araucensis</name>
    <dbReference type="NCBI Taxonomy" id="70273"/>
    <lineage>
        <taxon>Bacteria</taxon>
        <taxon>Pseudomonadati</taxon>
        <taxon>Pseudomonadota</taxon>
        <taxon>Gammaproteobacteria</taxon>
        <taxon>Thiotrichales</taxon>
        <taxon>Thiotrichaceae</taxon>
        <taxon>Candidatus Marithioploca</taxon>
    </lineage>
</organism>
<evidence type="ECO:0000256" key="3">
    <source>
        <dbReference type="ARBA" id="ARBA00022573"/>
    </source>
</evidence>
<proteinExistence type="inferred from homology"/>
<evidence type="ECO:0000313" key="7">
    <source>
        <dbReference type="Proteomes" id="UP001171945"/>
    </source>
</evidence>
<reference evidence="6" key="1">
    <citation type="submission" date="2023-06" db="EMBL/GenBank/DDBJ databases">
        <title>Uncultivated large filamentous bacteria from sulfidic sediments reveal new species and different genomic features in energy metabolism and defense.</title>
        <authorList>
            <person name="Fonseca A."/>
        </authorList>
    </citation>
    <scope>NUCLEOTIDE SEQUENCE</scope>
    <source>
        <strain evidence="6">HSG4</strain>
    </source>
</reference>
<comment type="pathway">
    <text evidence="1">Cofactor biosynthesis; adenosylcobalamin biosynthesis.</text>
</comment>
<gene>
    <name evidence="6" type="primary">cobB</name>
    <name evidence="6" type="ORF">QUF54_11160</name>
</gene>
<dbReference type="InterPro" id="IPR011698">
    <property type="entry name" value="GATase_3"/>
</dbReference>
<evidence type="ECO:0000256" key="2">
    <source>
        <dbReference type="ARBA" id="ARBA00006205"/>
    </source>
</evidence>
<dbReference type="InterPro" id="IPR004484">
    <property type="entry name" value="CbiA/CobB_synth"/>
</dbReference>
<dbReference type="Proteomes" id="UP001171945">
    <property type="component" value="Unassembled WGS sequence"/>
</dbReference>
<dbReference type="PANTHER" id="PTHR43873">
    <property type="entry name" value="COBYRINATE A,C-DIAMIDE SYNTHASE"/>
    <property type="match status" value="1"/>
</dbReference>
<keyword evidence="3" id="KW-0169">Cobalamin biosynthesis</keyword>
<dbReference type="EC" id="6.3.5.9" evidence="6"/>
<comment type="caution">
    <text evidence="6">The sequence shown here is derived from an EMBL/GenBank/DDBJ whole genome shotgun (WGS) entry which is preliminary data.</text>
</comment>
<feature type="non-terminal residue" evidence="6">
    <location>
        <position position="1"/>
    </location>
</feature>
<dbReference type="PROSITE" id="PS51274">
    <property type="entry name" value="GATASE_COBBQ"/>
    <property type="match status" value="1"/>
</dbReference>
<evidence type="ECO:0000313" key="6">
    <source>
        <dbReference type="EMBL" id="MDM8563901.1"/>
    </source>
</evidence>
<dbReference type="NCBIfam" id="TIGR00379">
    <property type="entry name" value="cobB"/>
    <property type="match status" value="1"/>
</dbReference>
<evidence type="ECO:0000256" key="4">
    <source>
        <dbReference type="ARBA" id="ARBA00022962"/>
    </source>
</evidence>
<dbReference type="CDD" id="cd03130">
    <property type="entry name" value="GATase1_CobB"/>
    <property type="match status" value="1"/>
</dbReference>
<dbReference type="PANTHER" id="PTHR43873:SF1">
    <property type="entry name" value="COBYRINATE A,C-DIAMIDE SYNTHASE"/>
    <property type="match status" value="1"/>
</dbReference>
<dbReference type="Pfam" id="PF07685">
    <property type="entry name" value="GATase_3"/>
    <property type="match status" value="1"/>
</dbReference>
<evidence type="ECO:0000256" key="1">
    <source>
        <dbReference type="ARBA" id="ARBA00004953"/>
    </source>
</evidence>
<name>A0ABT7VWG0_9GAMM</name>
<keyword evidence="4" id="KW-0315">Glutamine amidotransferase</keyword>
<dbReference type="Gene3D" id="3.40.50.880">
    <property type="match status" value="1"/>
</dbReference>
<dbReference type="InterPro" id="IPR027417">
    <property type="entry name" value="P-loop_NTPase"/>
</dbReference>
<dbReference type="EMBL" id="JAUCGM010000951">
    <property type="protein sequence ID" value="MDM8563901.1"/>
    <property type="molecule type" value="Genomic_DNA"/>
</dbReference>
<evidence type="ECO:0000259" key="5">
    <source>
        <dbReference type="Pfam" id="PF07685"/>
    </source>
</evidence>